<evidence type="ECO:0000256" key="4">
    <source>
        <dbReference type="ARBA" id="ARBA00023242"/>
    </source>
</evidence>
<keyword evidence="2" id="KW-0433">Leucine-rich repeat</keyword>
<feature type="compositionally biased region" description="Basic and acidic residues" evidence="7">
    <location>
        <begin position="691"/>
        <end position="706"/>
    </location>
</feature>
<organism evidence="8 9">
    <name type="scientific">Pyxicephalus adspersus</name>
    <name type="common">African bullfrog</name>
    <dbReference type="NCBI Taxonomy" id="30357"/>
    <lineage>
        <taxon>Eukaryota</taxon>
        <taxon>Metazoa</taxon>
        <taxon>Chordata</taxon>
        <taxon>Craniata</taxon>
        <taxon>Vertebrata</taxon>
        <taxon>Euteleostomi</taxon>
        <taxon>Amphibia</taxon>
        <taxon>Batrachia</taxon>
        <taxon>Anura</taxon>
        <taxon>Neobatrachia</taxon>
        <taxon>Ranoidea</taxon>
        <taxon>Pyxicephalidae</taxon>
        <taxon>Pyxicephalinae</taxon>
        <taxon>Pyxicephalus</taxon>
    </lineage>
</organism>
<dbReference type="EMBL" id="DYDO01000005">
    <property type="protein sequence ID" value="DBA23868.1"/>
    <property type="molecule type" value="Genomic_DNA"/>
</dbReference>
<feature type="repeat" description="ANK" evidence="5">
    <location>
        <begin position="516"/>
        <end position="548"/>
    </location>
</feature>
<feature type="region of interest" description="Disordered" evidence="7">
    <location>
        <begin position="452"/>
        <end position="502"/>
    </location>
</feature>
<dbReference type="PROSITE" id="PS50297">
    <property type="entry name" value="ANK_REP_REGION"/>
    <property type="match status" value="3"/>
</dbReference>
<evidence type="ECO:0000256" key="6">
    <source>
        <dbReference type="PROSITE-ProRule" id="PRU00339"/>
    </source>
</evidence>
<protein>
    <recommendedName>
        <fullName evidence="10">Tonsoku-like protein</fullName>
    </recommendedName>
</protein>
<dbReference type="PANTHER" id="PTHR46358:SF1">
    <property type="entry name" value="TONSOKU-LIKE PROTEIN"/>
    <property type="match status" value="1"/>
</dbReference>
<keyword evidence="4" id="KW-0539">Nucleus</keyword>
<sequence length="1040" mass="116931">MSDREIRQLQKAKCRAQKNRQLREEAALCNQLGELLSKCGRFQEAIEEHRQELGICRGLSDVIGCAVANRKIGECFAELGNYETALKHQRHHLDLAKSVSSDIEQQRALATIGRTYLYMCEVGKLEAQLPAEEAFLKSLAIVDERLEGNVSQRDLSEMRARLFLNLGFLYDIMGETDKCSFYIRKSIFISEQTQLHEDLYRANVCLAGIHLRNGEHSKAIRCWEAARECARLMRDKYMESECYSSIGQTLLSLGDLMAGKRSLKKAFRLGSQQQSEQDVVRRNLKYAIKGCHLQEALSGLAEEDQQGALPLYEQLGDLYCKVACYSKALEHYKLQLGCAETLGRPGRELAVIHVSLAATYTDLRDYKRALVHYQEELKLRKGNPVEECKTWLNMAQSVEEDGQGLEEVQKCLFNALKCARDVGHSQLQRKVLRQLLVTQKKWASPEVADTETRLAELCSGSDSESSEEEEEMENSEPMQESDIELSQTDDEEDLEGYEKSIPGKRRAVQWNRRNEKGETVLHRACIEGNMKLAKCLLEKGHPLNPRDYCGWTPLHEACNHGHLEIVQMLLDRGANINDPGGPLCDGITPLHDALTCGNFHVAKLLINRGASVTQKNAKGVTPLGSLQEWLKIYGKHLDQETREGCKETERLLREALAGKVAQAPQPKGELLDSELFDPEGSQPLSVAPSRDNNRLERTTTDKRTSYSRDQQVSSVEAEEESSNLHLSPSWTNNRINGEECLHGEDSENLLTPLKPVKKKARFAGHRSLSSPEVAPTRSDMPDSPLPPPHHHQISEGGKEAYQKAIQNLGSAKSRLLSQSLVQSDILPEDSSSKSALVPMEEYLGDDWLEDDLRNECRSRKRMRRSPTPLGIEEVEQSSDSEEHDLLQETICRRDKPTRTLSLSRRRSRQTKLTQIVDRTIVGRTKSGATDNISTPRMADTVQDGCVLSHLVLSCNNLSDESAQDLARQCRVTTICNLPAGCSIRGPLSRSLLDGVSPLLLELRLGSQRLSNKERQIVAQSWAGEPLVVCRHNKLFCRRTK</sequence>
<dbReference type="InterPro" id="IPR011990">
    <property type="entry name" value="TPR-like_helical_dom_sf"/>
</dbReference>
<dbReference type="SUPFAM" id="SSF48452">
    <property type="entry name" value="TPR-like"/>
    <property type="match status" value="2"/>
</dbReference>
<dbReference type="GO" id="GO:0043596">
    <property type="term" value="C:nuclear replication fork"/>
    <property type="evidence" value="ECO:0007669"/>
    <property type="project" value="TreeGrafter"/>
</dbReference>
<dbReference type="Pfam" id="PF12796">
    <property type="entry name" value="Ank_2"/>
    <property type="match status" value="1"/>
</dbReference>
<comment type="caution">
    <text evidence="8">The sequence shown here is derived from an EMBL/GenBank/DDBJ whole genome shotgun (WGS) entry which is preliminary data.</text>
</comment>
<dbReference type="Gene3D" id="1.25.40.20">
    <property type="entry name" value="Ankyrin repeat-containing domain"/>
    <property type="match status" value="1"/>
</dbReference>
<keyword evidence="3" id="KW-0677">Repeat</keyword>
<comment type="subcellular location">
    <subcellularLocation>
        <location evidence="1">Nucleus</location>
    </subcellularLocation>
</comment>
<evidence type="ECO:0000256" key="3">
    <source>
        <dbReference type="ARBA" id="ARBA00022737"/>
    </source>
</evidence>
<feature type="region of interest" description="Disordered" evidence="7">
    <location>
        <begin position="760"/>
        <end position="794"/>
    </location>
</feature>
<feature type="repeat" description="TPR" evidence="6">
    <location>
        <begin position="350"/>
        <end position="383"/>
    </location>
</feature>
<name>A0AAV3AES4_PYXAD</name>
<gene>
    <name evidence="8" type="ORF">GDO54_011585</name>
</gene>
<dbReference type="InterPro" id="IPR052311">
    <property type="entry name" value="MMS22L-TONSL_complex_comp"/>
</dbReference>
<dbReference type="InterPro" id="IPR019734">
    <property type="entry name" value="TPR_rpt"/>
</dbReference>
<dbReference type="InterPro" id="IPR036770">
    <property type="entry name" value="Ankyrin_rpt-contain_sf"/>
</dbReference>
<dbReference type="Gene3D" id="1.25.40.10">
    <property type="entry name" value="Tetratricopeptide repeat domain"/>
    <property type="match status" value="2"/>
</dbReference>
<dbReference type="SUPFAM" id="SSF48403">
    <property type="entry name" value="Ankyrin repeat"/>
    <property type="match status" value="1"/>
</dbReference>
<dbReference type="PROSITE" id="PS50005">
    <property type="entry name" value="TPR"/>
    <property type="match status" value="1"/>
</dbReference>
<feature type="compositionally biased region" description="Acidic residues" evidence="7">
    <location>
        <begin position="464"/>
        <end position="495"/>
    </location>
</feature>
<dbReference type="Proteomes" id="UP001181693">
    <property type="component" value="Unassembled WGS sequence"/>
</dbReference>
<evidence type="ECO:0000313" key="8">
    <source>
        <dbReference type="EMBL" id="DBA23868.1"/>
    </source>
</evidence>
<evidence type="ECO:0000256" key="5">
    <source>
        <dbReference type="PROSITE-ProRule" id="PRU00023"/>
    </source>
</evidence>
<feature type="region of interest" description="Disordered" evidence="7">
    <location>
        <begin position="659"/>
        <end position="730"/>
    </location>
</feature>
<reference evidence="8" key="1">
    <citation type="thesis" date="2020" institute="ProQuest LLC" country="789 East Eisenhower Parkway, Ann Arbor, MI, USA">
        <title>Comparative Genomics and Chromosome Evolution.</title>
        <authorList>
            <person name="Mudd A.B."/>
        </authorList>
    </citation>
    <scope>NUCLEOTIDE SEQUENCE</scope>
    <source>
        <strain evidence="8">1538</strain>
        <tissue evidence="8">Blood</tissue>
    </source>
</reference>
<dbReference type="AlphaFoldDB" id="A0AAV3AES4"/>
<feature type="repeat" description="ANK" evidence="5">
    <location>
        <begin position="549"/>
        <end position="581"/>
    </location>
</feature>
<dbReference type="Pfam" id="PF13424">
    <property type="entry name" value="TPR_12"/>
    <property type="match status" value="1"/>
</dbReference>
<keyword evidence="6" id="KW-0802">TPR repeat</keyword>
<dbReference type="Pfam" id="PF00023">
    <property type="entry name" value="Ank"/>
    <property type="match status" value="1"/>
</dbReference>
<evidence type="ECO:0008006" key="10">
    <source>
        <dbReference type="Google" id="ProtNLM"/>
    </source>
</evidence>
<keyword evidence="5" id="KW-0040">ANK repeat</keyword>
<dbReference type="GO" id="GO:0031297">
    <property type="term" value="P:replication fork processing"/>
    <property type="evidence" value="ECO:0007669"/>
    <property type="project" value="TreeGrafter"/>
</dbReference>
<evidence type="ECO:0000256" key="2">
    <source>
        <dbReference type="ARBA" id="ARBA00022614"/>
    </source>
</evidence>
<dbReference type="SMART" id="SM00248">
    <property type="entry name" value="ANK"/>
    <property type="match status" value="3"/>
</dbReference>
<dbReference type="PANTHER" id="PTHR46358">
    <property type="entry name" value="TONSOKU-LIKE PROTEIN"/>
    <property type="match status" value="1"/>
</dbReference>
<dbReference type="InterPro" id="IPR002110">
    <property type="entry name" value="Ankyrin_rpt"/>
</dbReference>
<feature type="repeat" description="ANK" evidence="5">
    <location>
        <begin position="585"/>
        <end position="617"/>
    </location>
</feature>
<accession>A0AAV3AES4</accession>
<evidence type="ECO:0000256" key="7">
    <source>
        <dbReference type="SAM" id="MobiDB-lite"/>
    </source>
</evidence>
<evidence type="ECO:0000256" key="1">
    <source>
        <dbReference type="ARBA" id="ARBA00004123"/>
    </source>
</evidence>
<keyword evidence="9" id="KW-1185">Reference proteome</keyword>
<proteinExistence type="predicted"/>
<dbReference type="PRINTS" id="PR01415">
    <property type="entry name" value="ANKYRIN"/>
</dbReference>
<evidence type="ECO:0000313" key="9">
    <source>
        <dbReference type="Proteomes" id="UP001181693"/>
    </source>
</evidence>
<dbReference type="SMART" id="SM00028">
    <property type="entry name" value="TPR"/>
    <property type="match status" value="7"/>
</dbReference>
<dbReference type="PROSITE" id="PS50088">
    <property type="entry name" value="ANK_REPEAT"/>
    <property type="match status" value="3"/>
</dbReference>
<dbReference type="GO" id="GO:0000724">
    <property type="term" value="P:double-strand break repair via homologous recombination"/>
    <property type="evidence" value="ECO:0007669"/>
    <property type="project" value="TreeGrafter"/>
</dbReference>